<reference evidence="1 2" key="1">
    <citation type="submission" date="2024-09" db="EMBL/GenBank/DDBJ databases">
        <authorList>
            <person name="Lee S.D."/>
        </authorList>
    </citation>
    <scope>NUCLEOTIDE SEQUENCE [LARGE SCALE GENOMIC DNA]</scope>
    <source>
        <strain evidence="1 2">N8-3</strain>
    </source>
</reference>
<dbReference type="EMBL" id="JBHFAB010000030">
    <property type="protein sequence ID" value="MFC1420783.1"/>
    <property type="molecule type" value="Genomic_DNA"/>
</dbReference>
<protein>
    <submittedName>
        <fullName evidence="1">Uncharacterized protein</fullName>
    </submittedName>
</protein>
<keyword evidence="2" id="KW-1185">Reference proteome</keyword>
<sequence length="103" mass="10972">MSVLAPDQPTRETARAAARQVFAELNPGIGGQRFADRIAEIILDAVASTIRTAALAETEAMIRASCFTHTPGTEYGWPDCHCAVADHLRLAAAPATTTTPEEH</sequence>
<accession>A0ABV6W470</accession>
<dbReference type="RefSeq" id="WP_380542705.1">
    <property type="nucleotide sequence ID" value="NZ_JBHFAB010000030.1"/>
</dbReference>
<gene>
    <name evidence="1" type="ORF">ACEZDE_29675</name>
</gene>
<comment type="caution">
    <text evidence="1">The sequence shown here is derived from an EMBL/GenBank/DDBJ whole genome shotgun (WGS) entry which is preliminary data.</text>
</comment>
<evidence type="ECO:0000313" key="2">
    <source>
        <dbReference type="Proteomes" id="UP001592531"/>
    </source>
</evidence>
<organism evidence="1 2">
    <name type="scientific">Streptacidiphilus cavernicola</name>
    <dbReference type="NCBI Taxonomy" id="3342716"/>
    <lineage>
        <taxon>Bacteria</taxon>
        <taxon>Bacillati</taxon>
        <taxon>Actinomycetota</taxon>
        <taxon>Actinomycetes</taxon>
        <taxon>Kitasatosporales</taxon>
        <taxon>Streptomycetaceae</taxon>
        <taxon>Streptacidiphilus</taxon>
    </lineage>
</organism>
<name>A0ABV6W470_9ACTN</name>
<dbReference type="Proteomes" id="UP001592531">
    <property type="component" value="Unassembled WGS sequence"/>
</dbReference>
<proteinExistence type="predicted"/>
<evidence type="ECO:0000313" key="1">
    <source>
        <dbReference type="EMBL" id="MFC1420783.1"/>
    </source>
</evidence>